<dbReference type="SMART" id="SM00355">
    <property type="entry name" value="ZnF_C2H2"/>
    <property type="match status" value="4"/>
</dbReference>
<keyword evidence="10" id="KW-1185">Reference proteome</keyword>
<feature type="domain" description="C2H2-type" evidence="8">
    <location>
        <begin position="306"/>
        <end position="336"/>
    </location>
</feature>
<dbReference type="InterPro" id="IPR013087">
    <property type="entry name" value="Znf_C2H2_type"/>
</dbReference>
<feature type="compositionally biased region" description="Acidic residues" evidence="6">
    <location>
        <begin position="73"/>
        <end position="83"/>
    </location>
</feature>
<dbReference type="Gene3D" id="3.30.160.60">
    <property type="entry name" value="Classic Zinc Finger"/>
    <property type="match status" value="1"/>
</dbReference>
<keyword evidence="2" id="KW-0677">Repeat</keyword>
<accession>A0AAW0YF57</accession>
<feature type="region of interest" description="Disordered" evidence="6">
    <location>
        <begin position="49"/>
        <end position="144"/>
    </location>
</feature>
<feature type="compositionally biased region" description="Polar residues" evidence="6">
    <location>
        <begin position="436"/>
        <end position="462"/>
    </location>
</feature>
<evidence type="ECO:0000256" key="4">
    <source>
        <dbReference type="ARBA" id="ARBA00022833"/>
    </source>
</evidence>
<evidence type="ECO:0000256" key="6">
    <source>
        <dbReference type="SAM" id="MobiDB-lite"/>
    </source>
</evidence>
<dbReference type="Proteomes" id="UP001388673">
    <property type="component" value="Unassembled WGS sequence"/>
</dbReference>
<dbReference type="RefSeq" id="XP_066800240.1">
    <property type="nucleotide sequence ID" value="XM_066949232.1"/>
</dbReference>
<feature type="signal peptide" evidence="7">
    <location>
        <begin position="1"/>
        <end position="16"/>
    </location>
</feature>
<evidence type="ECO:0000256" key="3">
    <source>
        <dbReference type="ARBA" id="ARBA00022771"/>
    </source>
</evidence>
<organism evidence="9 10">
    <name type="scientific">Kwoniella newhampshirensis</name>
    <dbReference type="NCBI Taxonomy" id="1651941"/>
    <lineage>
        <taxon>Eukaryota</taxon>
        <taxon>Fungi</taxon>
        <taxon>Dikarya</taxon>
        <taxon>Basidiomycota</taxon>
        <taxon>Agaricomycotina</taxon>
        <taxon>Tremellomycetes</taxon>
        <taxon>Tremellales</taxon>
        <taxon>Cryptococcaceae</taxon>
        <taxon>Kwoniella</taxon>
    </lineage>
</organism>
<feature type="region of interest" description="Disordered" evidence="6">
    <location>
        <begin position="396"/>
        <end position="499"/>
    </location>
</feature>
<dbReference type="PROSITE" id="PS50157">
    <property type="entry name" value="ZINC_FINGER_C2H2_2"/>
    <property type="match status" value="2"/>
</dbReference>
<feature type="compositionally biased region" description="Basic and acidic residues" evidence="6">
    <location>
        <begin position="105"/>
        <end position="119"/>
    </location>
</feature>
<protein>
    <recommendedName>
        <fullName evidence="8">C2H2-type domain-containing protein</fullName>
    </recommendedName>
</protein>
<proteinExistence type="predicted"/>
<evidence type="ECO:0000313" key="9">
    <source>
        <dbReference type="EMBL" id="KAK8845432.1"/>
    </source>
</evidence>
<keyword evidence="4" id="KW-0862">Zinc</keyword>
<dbReference type="GeneID" id="92183403"/>
<evidence type="ECO:0000256" key="5">
    <source>
        <dbReference type="PROSITE-ProRule" id="PRU00042"/>
    </source>
</evidence>
<reference evidence="9 10" key="1">
    <citation type="journal article" date="2024" name="bioRxiv">
        <title>Comparative genomics of Cryptococcus and Kwoniella reveals pathogenesis evolution and contrasting karyotype dynamics via intercentromeric recombination or chromosome fusion.</title>
        <authorList>
            <person name="Coelho M.A."/>
            <person name="David-Palma M."/>
            <person name="Shea T."/>
            <person name="Bowers K."/>
            <person name="McGinley-Smith S."/>
            <person name="Mohammad A.W."/>
            <person name="Gnirke A."/>
            <person name="Yurkov A.M."/>
            <person name="Nowrousian M."/>
            <person name="Sun S."/>
            <person name="Cuomo C.A."/>
            <person name="Heitman J."/>
        </authorList>
    </citation>
    <scope>NUCLEOTIDE SEQUENCE [LARGE SCALE GENOMIC DNA]</scope>
    <source>
        <strain evidence="9 10">CBS 13917</strain>
    </source>
</reference>
<keyword evidence="7" id="KW-0732">Signal</keyword>
<evidence type="ECO:0000256" key="1">
    <source>
        <dbReference type="ARBA" id="ARBA00022723"/>
    </source>
</evidence>
<feature type="chain" id="PRO_5043699122" description="C2H2-type domain-containing protein" evidence="7">
    <location>
        <begin position="17"/>
        <end position="702"/>
    </location>
</feature>
<feature type="compositionally biased region" description="Low complexity" evidence="6">
    <location>
        <begin position="469"/>
        <end position="482"/>
    </location>
</feature>
<name>A0AAW0YF57_9TREE</name>
<dbReference type="EMBL" id="JBCAWK010000012">
    <property type="protein sequence ID" value="KAK8845432.1"/>
    <property type="molecule type" value="Genomic_DNA"/>
</dbReference>
<feature type="domain" description="C2H2-type" evidence="8">
    <location>
        <begin position="161"/>
        <end position="189"/>
    </location>
</feature>
<dbReference type="PROSITE" id="PS00028">
    <property type="entry name" value="ZINC_FINGER_C2H2_1"/>
    <property type="match status" value="3"/>
</dbReference>
<dbReference type="AlphaFoldDB" id="A0AAW0YF57"/>
<keyword evidence="1" id="KW-0479">Metal-binding</keyword>
<feature type="region of interest" description="Disordered" evidence="6">
    <location>
        <begin position="615"/>
        <end position="646"/>
    </location>
</feature>
<gene>
    <name evidence="9" type="ORF">IAR55_006145</name>
</gene>
<dbReference type="GO" id="GO:0008270">
    <property type="term" value="F:zinc ion binding"/>
    <property type="evidence" value="ECO:0007669"/>
    <property type="project" value="UniProtKB-KW"/>
</dbReference>
<feature type="compositionally biased region" description="Acidic residues" evidence="6">
    <location>
        <begin position="633"/>
        <end position="646"/>
    </location>
</feature>
<evidence type="ECO:0000256" key="7">
    <source>
        <dbReference type="SAM" id="SignalP"/>
    </source>
</evidence>
<sequence>MLIGLLLLLILFLVESPDLTSRCECECTCGRKYRISGEYRRERQGLDESCVGGVSGEDKDEQGQGQELGLVDGGEDEENDWDQSQDQKRSQSTDWEDASAPVSSHPDENVHVHEAEDQKSYWQGRPLPPHFDCADPDTSSTAWKTSNLTLGRNKKNKDGSRWCAPCSKKFGTAMALNQHNAVVHASNSSPIGPIIRPGSRVSSTEDSNPSVVMCEVCSEEYSSNYALRKHKTDKHPWSLLCAGCLITFAHAQDARDHYELVHGTTNINFRRTQRMLDTLTGTTSSPSLLQDPPTVTYRSHVVQSHFECLECGMIFGQPSDLAAHVSSLFSHGGADLTSEDFPPLIPGFGPTKSPQLYTNTHGVLEQSPTAWDTSMPSFILGERLSPAEQEAVPAATLTPDLTGDASGRQDIVGAGTDENSGKAEVPAVMAKRTEFSIDTVSSETMSSKTSDGVSETAPQPSGTPDDPIVSSSSADNDASSVVPTSKLQDTNPQPATDNEVTTFTVSASSGSATYRPHIELVPLRVKSPYVRAAISTHSAQPRLDTHTSPTAVMEKEVTTGSNGDALASDPVRIDAIEYQIPSFALPARSPVKAKFGSSSTGKAQPRQRLSIASCPAEDEGEHPPEPLTLADNDAAEEQEKDEWADSEEIYRLTWSAPKRPIMSLDLTAPENGNRPLSKFARRSEIEISMEEGEETEERRRLH</sequence>
<evidence type="ECO:0000256" key="2">
    <source>
        <dbReference type="ARBA" id="ARBA00022737"/>
    </source>
</evidence>
<evidence type="ECO:0000313" key="10">
    <source>
        <dbReference type="Proteomes" id="UP001388673"/>
    </source>
</evidence>
<comment type="caution">
    <text evidence="9">The sequence shown here is derived from an EMBL/GenBank/DDBJ whole genome shotgun (WGS) entry which is preliminary data.</text>
</comment>
<keyword evidence="3 5" id="KW-0863">Zinc-finger</keyword>
<evidence type="ECO:0000259" key="8">
    <source>
        <dbReference type="PROSITE" id="PS50157"/>
    </source>
</evidence>
<dbReference type="PANTHER" id="PTHR24409">
    <property type="entry name" value="ZINC FINGER PROTEIN 142"/>
    <property type="match status" value="1"/>
</dbReference>
<feature type="compositionally biased region" description="Polar residues" evidence="6">
    <location>
        <begin position="483"/>
        <end position="499"/>
    </location>
</feature>
<feature type="region of interest" description="Disordered" evidence="6">
    <location>
        <begin position="660"/>
        <end position="702"/>
    </location>
</feature>
<dbReference type="KEGG" id="kne:92183403"/>